<keyword evidence="2 5" id="KW-0560">Oxidoreductase</keyword>
<dbReference type="EMBL" id="JADQAZ010000001">
    <property type="protein sequence ID" value="MBT0957217.1"/>
    <property type="molecule type" value="Genomic_DNA"/>
</dbReference>
<dbReference type="CDD" id="cd07138">
    <property type="entry name" value="ALDH_CddD_SSP0762"/>
    <property type="match status" value="1"/>
</dbReference>
<dbReference type="SUPFAM" id="SSF53720">
    <property type="entry name" value="ALDH-like"/>
    <property type="match status" value="1"/>
</dbReference>
<keyword evidence="8" id="KW-1185">Reference proteome</keyword>
<evidence type="ECO:0000313" key="7">
    <source>
        <dbReference type="EMBL" id="MBT0957217.1"/>
    </source>
</evidence>
<name>A0AAP2CMP0_9RHOB</name>
<reference evidence="7 8" key="1">
    <citation type="journal article" date="2021" name="Arch. Microbiol.">
        <title>Harenicola maris gen. nov., sp. nov. isolated from the Sea of Japan shallow sediments.</title>
        <authorList>
            <person name="Romanenko L.A."/>
            <person name="Kurilenko V.V."/>
            <person name="Chernysheva N.Y."/>
            <person name="Tekutyeva L.A."/>
            <person name="Velansky P.V."/>
            <person name="Svetashev V.I."/>
            <person name="Isaeva M.P."/>
        </authorList>
    </citation>
    <scope>NUCLEOTIDE SEQUENCE [LARGE SCALE GENOMIC DNA]</scope>
    <source>
        <strain evidence="7 8">KMM 3653</strain>
    </source>
</reference>
<dbReference type="Proteomes" id="UP001315686">
    <property type="component" value="Unassembled WGS sequence"/>
</dbReference>
<dbReference type="GO" id="GO:0016620">
    <property type="term" value="F:oxidoreductase activity, acting on the aldehyde or oxo group of donors, NAD or NADP as acceptor"/>
    <property type="evidence" value="ECO:0007669"/>
    <property type="project" value="InterPro"/>
</dbReference>
<evidence type="ECO:0000256" key="2">
    <source>
        <dbReference type="ARBA" id="ARBA00023002"/>
    </source>
</evidence>
<dbReference type="PANTHER" id="PTHR42804">
    <property type="entry name" value="ALDEHYDE DEHYDROGENASE"/>
    <property type="match status" value="1"/>
</dbReference>
<dbReference type="InterPro" id="IPR016162">
    <property type="entry name" value="Ald_DH_N"/>
</dbReference>
<evidence type="ECO:0000256" key="1">
    <source>
        <dbReference type="ARBA" id="ARBA00009986"/>
    </source>
</evidence>
<proteinExistence type="inferred from homology"/>
<sequence length="472" mass="49524">MKRECFYINGQWQKPIKGGAALPVYSSITGEVFESVPAGTAEDADAAVRAASKALPAWAAMGAAERAKIIGRIAQGLRDRADVIAPLIAEEVGMPLEGARGYQTLRAADALEDIAVLATKIAYEEPLGESLVIREPVGVVAGISPSNFPLLLSLNKVGAALAVGCTMVLKAPETAPGSLFYLADAAEEAGLPPGVLNIITGFGPEIGEPLASHPLVDMISFTGSTGVGKLLLGIGAQTIKRAHMELGGKSAAIVLEDADLDSALPAAIEQAFINAGQVCFAWSRLLVPRAKLARCEEILRDVVSRYVVGDPLDPATTLGPVVTRAATDRVRKFVSQAVSQNARIVTGGIEAPKGLSRGYFLQPTVLSDVDNRMPIAQEEIFGPVVSVIAHDGEDDAVRIANDSVFGLHGAVFSGDHARALGVARRIRTGQVDLNGFKLGMTAPFGGFKQSGLGRELGKFGLEEYLEVKSIQL</sequence>
<dbReference type="Gene3D" id="3.40.605.10">
    <property type="entry name" value="Aldehyde Dehydrogenase, Chain A, domain 1"/>
    <property type="match status" value="1"/>
</dbReference>
<dbReference type="FunFam" id="3.40.605.10:FF:000026">
    <property type="entry name" value="Aldehyde dehydrogenase, putative"/>
    <property type="match status" value="1"/>
</dbReference>
<dbReference type="InterPro" id="IPR016161">
    <property type="entry name" value="Ald_DH/histidinol_DH"/>
</dbReference>
<evidence type="ECO:0000259" key="6">
    <source>
        <dbReference type="Pfam" id="PF00171"/>
    </source>
</evidence>
<feature type="active site" evidence="4">
    <location>
        <position position="245"/>
    </location>
</feature>
<evidence type="ECO:0000256" key="4">
    <source>
        <dbReference type="PROSITE-ProRule" id="PRU10007"/>
    </source>
</evidence>
<dbReference type="PANTHER" id="PTHR42804:SF1">
    <property type="entry name" value="ALDEHYDE DEHYDROGENASE-RELATED"/>
    <property type="match status" value="1"/>
</dbReference>
<accession>A0AAP2CMP0</accession>
<dbReference type="InterPro" id="IPR015590">
    <property type="entry name" value="Aldehyde_DH_dom"/>
</dbReference>
<dbReference type="InterPro" id="IPR029510">
    <property type="entry name" value="Ald_DH_CS_GLU"/>
</dbReference>
<evidence type="ECO:0000313" key="8">
    <source>
        <dbReference type="Proteomes" id="UP001315686"/>
    </source>
</evidence>
<organism evidence="7 8">
    <name type="scientific">Harenicola maris</name>
    <dbReference type="NCBI Taxonomy" id="2841044"/>
    <lineage>
        <taxon>Bacteria</taxon>
        <taxon>Pseudomonadati</taxon>
        <taxon>Pseudomonadota</taxon>
        <taxon>Alphaproteobacteria</taxon>
        <taxon>Rhodobacterales</taxon>
        <taxon>Paracoccaceae</taxon>
        <taxon>Harenicola</taxon>
    </lineage>
</organism>
<dbReference type="InterPro" id="IPR016163">
    <property type="entry name" value="Ald_DH_C"/>
</dbReference>
<feature type="domain" description="Aldehyde dehydrogenase" evidence="6">
    <location>
        <begin position="21"/>
        <end position="470"/>
    </location>
</feature>
<dbReference type="Pfam" id="PF00171">
    <property type="entry name" value="Aldedh"/>
    <property type="match status" value="1"/>
</dbReference>
<dbReference type="Gene3D" id="3.40.309.10">
    <property type="entry name" value="Aldehyde Dehydrogenase, Chain A, domain 2"/>
    <property type="match status" value="1"/>
</dbReference>
<dbReference type="FunFam" id="3.40.309.10:FF:000009">
    <property type="entry name" value="Aldehyde dehydrogenase A"/>
    <property type="match status" value="1"/>
</dbReference>
<evidence type="ECO:0000256" key="5">
    <source>
        <dbReference type="RuleBase" id="RU003345"/>
    </source>
</evidence>
<gene>
    <name evidence="7" type="ORF">IV417_07465</name>
</gene>
<dbReference type="AlphaFoldDB" id="A0AAP2CMP0"/>
<protein>
    <submittedName>
        <fullName evidence="7">Aldehyde dehydrogenase family protein</fullName>
    </submittedName>
</protein>
<dbReference type="FunFam" id="3.40.605.10:FF:000007">
    <property type="entry name" value="NAD/NADP-dependent betaine aldehyde dehydrogenase"/>
    <property type="match status" value="1"/>
</dbReference>
<comment type="similarity">
    <text evidence="1 5">Belongs to the aldehyde dehydrogenase family.</text>
</comment>
<comment type="caution">
    <text evidence="7">The sequence shown here is derived from an EMBL/GenBank/DDBJ whole genome shotgun (WGS) entry which is preliminary data.</text>
</comment>
<keyword evidence="3" id="KW-0558">Oxidation</keyword>
<evidence type="ECO:0000256" key="3">
    <source>
        <dbReference type="ARBA" id="ARBA00023097"/>
    </source>
</evidence>
<dbReference type="PROSITE" id="PS00687">
    <property type="entry name" value="ALDEHYDE_DEHYDR_GLU"/>
    <property type="match status" value="1"/>
</dbReference>